<feature type="domain" description="Signal transduction histidine kinase internal region" evidence="2">
    <location>
        <begin position="370"/>
        <end position="444"/>
    </location>
</feature>
<keyword evidence="1" id="KW-1133">Transmembrane helix</keyword>
<evidence type="ECO:0000259" key="2">
    <source>
        <dbReference type="Pfam" id="PF06580"/>
    </source>
</evidence>
<dbReference type="RefSeq" id="WP_208178636.1">
    <property type="nucleotide sequence ID" value="NZ_JAGETZ010000022.1"/>
</dbReference>
<keyword evidence="4" id="KW-1185">Reference proteome</keyword>
<feature type="transmembrane region" description="Helical" evidence="1">
    <location>
        <begin position="197"/>
        <end position="221"/>
    </location>
</feature>
<keyword evidence="1" id="KW-0472">Membrane</keyword>
<evidence type="ECO:0000256" key="1">
    <source>
        <dbReference type="SAM" id="Phobius"/>
    </source>
</evidence>
<dbReference type="Pfam" id="PF06580">
    <property type="entry name" value="His_kinase"/>
    <property type="match status" value="1"/>
</dbReference>
<proteinExistence type="predicted"/>
<organism evidence="3 4">
    <name type="scientific">Hymenobacter negativus</name>
    <dbReference type="NCBI Taxonomy" id="2795026"/>
    <lineage>
        <taxon>Bacteria</taxon>
        <taxon>Pseudomonadati</taxon>
        <taxon>Bacteroidota</taxon>
        <taxon>Cytophagia</taxon>
        <taxon>Cytophagales</taxon>
        <taxon>Hymenobacteraceae</taxon>
        <taxon>Hymenobacter</taxon>
    </lineage>
</organism>
<reference evidence="3 4" key="1">
    <citation type="submission" date="2021-03" db="EMBL/GenBank/DDBJ databases">
        <authorList>
            <person name="Kim M.K."/>
        </authorList>
    </citation>
    <scope>NUCLEOTIDE SEQUENCE [LARGE SCALE GENOMIC DNA]</scope>
    <source>
        <strain evidence="3 4">BT442</strain>
    </source>
</reference>
<dbReference type="EMBL" id="JAGETZ010000022">
    <property type="protein sequence ID" value="MBO2012897.1"/>
    <property type="molecule type" value="Genomic_DNA"/>
</dbReference>
<feature type="transmembrane region" description="Helical" evidence="1">
    <location>
        <begin position="309"/>
        <end position="326"/>
    </location>
</feature>
<dbReference type="GO" id="GO:0016301">
    <property type="term" value="F:kinase activity"/>
    <property type="evidence" value="ECO:0007669"/>
    <property type="project" value="UniProtKB-KW"/>
</dbReference>
<dbReference type="InterPro" id="IPR050640">
    <property type="entry name" value="Bact_2-comp_sensor_kinase"/>
</dbReference>
<gene>
    <name evidence="3" type="ORF">J4E00_27795</name>
</gene>
<name>A0ABS3QNP5_9BACT</name>
<dbReference type="PANTHER" id="PTHR34220">
    <property type="entry name" value="SENSOR HISTIDINE KINASE YPDA"/>
    <property type="match status" value="1"/>
</dbReference>
<feature type="transmembrane region" description="Helical" evidence="1">
    <location>
        <begin position="258"/>
        <end position="275"/>
    </location>
</feature>
<dbReference type="PANTHER" id="PTHR34220:SF7">
    <property type="entry name" value="SENSOR HISTIDINE KINASE YPDA"/>
    <property type="match status" value="1"/>
</dbReference>
<dbReference type="PROSITE" id="PS51257">
    <property type="entry name" value="PROKAR_LIPOPROTEIN"/>
    <property type="match status" value="1"/>
</dbReference>
<protein>
    <submittedName>
        <fullName evidence="3">Histidine kinase</fullName>
    </submittedName>
</protein>
<keyword evidence="3" id="KW-0418">Kinase</keyword>
<feature type="transmembrane region" description="Helical" evidence="1">
    <location>
        <begin position="233"/>
        <end position="251"/>
    </location>
</feature>
<keyword evidence="3" id="KW-0808">Transferase</keyword>
<feature type="transmembrane region" description="Helical" evidence="1">
    <location>
        <begin position="287"/>
        <end position="304"/>
    </location>
</feature>
<keyword evidence="1" id="KW-0812">Transmembrane</keyword>
<evidence type="ECO:0000313" key="4">
    <source>
        <dbReference type="Proteomes" id="UP000664369"/>
    </source>
</evidence>
<sequence>MARLLFFCVFLLALTSCKSEVRYEEADAVYRTGDDPRWVTPQYDDAGWKPERGPTGSQVFWVRNWVILAQRNPKIPLGLQVGTFGAFEVYWDGVLIGQNGELATRQRTEVPGTESSSYLVPDSLAKPGRHLVALRSTQAYLNHEERGTAIRLESYPRLLRAPLIVMSFMNLMAGAFLIAAIYYLFLFSSGSRKEPAILVFSIICLLFFALLIAEYIKFYVVIPYPRFYLRLEVIGWLTFAISLLVPLYFAIQFGFKRKGLLTGLMLAVLIGIYLINFNHYDLTAMRLSYAMWLASVAVVAAATVQQARGGGVVLAGLLASAVVNYFLVYDFGLFICFTLIVLCMLYLHAIRVRAMENERQAALLLSSRLKLELLKKNIQPHFIKNTLTSMLDWVEEAPKEGAVFIQALAREFDILNDMAEATLIPVGQEIELCRHHLQVMEFRKEIGYELQTTGIDPTDLMPPAIFHTVLENGITHSLPPLDGRIVFKLHFEHRGRHKRYTLLTCARNRPESGNGKPSTGFHYIEARLRESFGSNWEFCSEAVPEGWLTTINIGPAA</sequence>
<evidence type="ECO:0000313" key="3">
    <source>
        <dbReference type="EMBL" id="MBO2012897.1"/>
    </source>
</evidence>
<feature type="transmembrane region" description="Helical" evidence="1">
    <location>
        <begin position="332"/>
        <end position="350"/>
    </location>
</feature>
<dbReference type="Proteomes" id="UP000664369">
    <property type="component" value="Unassembled WGS sequence"/>
</dbReference>
<comment type="caution">
    <text evidence="3">The sequence shown here is derived from an EMBL/GenBank/DDBJ whole genome shotgun (WGS) entry which is preliminary data.</text>
</comment>
<feature type="transmembrane region" description="Helical" evidence="1">
    <location>
        <begin position="163"/>
        <end position="185"/>
    </location>
</feature>
<dbReference type="InterPro" id="IPR010559">
    <property type="entry name" value="Sig_transdc_His_kin_internal"/>
</dbReference>
<accession>A0ABS3QNP5</accession>